<name>A0ABS9F9D2_9PSED</name>
<evidence type="ECO:0000313" key="2">
    <source>
        <dbReference type="Proteomes" id="UP000814003"/>
    </source>
</evidence>
<dbReference type="Proteomes" id="UP000814003">
    <property type="component" value="Unassembled WGS sequence"/>
</dbReference>
<reference evidence="1 2" key="1">
    <citation type="submission" date="2019-11" db="EMBL/GenBank/DDBJ databases">
        <title>Epiphytic Pseudomonas syringae from cherry orchards.</title>
        <authorList>
            <person name="Hulin M.T."/>
        </authorList>
    </citation>
    <scope>NUCLEOTIDE SEQUENCE [LARGE SCALE GENOMIC DNA]</scope>
    <source>
        <strain evidence="1 2">PA-6-5B</strain>
    </source>
</reference>
<dbReference type="Gene3D" id="3.40.50.1820">
    <property type="entry name" value="alpha/beta hydrolase"/>
    <property type="match status" value="1"/>
</dbReference>
<keyword evidence="2" id="KW-1185">Reference proteome</keyword>
<proteinExistence type="predicted"/>
<comment type="caution">
    <text evidence="1">The sequence shown here is derived from an EMBL/GenBank/DDBJ whole genome shotgun (WGS) entry which is preliminary data.</text>
</comment>
<accession>A0ABS9F9D2</accession>
<protein>
    <submittedName>
        <fullName evidence="1">Alpha/beta fold hydrolase</fullName>
    </submittedName>
</protein>
<organism evidence="1 2">
    <name type="scientific">Pseudomonas gessardii</name>
    <dbReference type="NCBI Taxonomy" id="78544"/>
    <lineage>
        <taxon>Bacteria</taxon>
        <taxon>Pseudomonadati</taxon>
        <taxon>Pseudomonadota</taxon>
        <taxon>Gammaproteobacteria</taxon>
        <taxon>Pseudomonadales</taxon>
        <taxon>Pseudomonadaceae</taxon>
        <taxon>Pseudomonas</taxon>
    </lineage>
</organism>
<sequence>MRLLRHWFAADLGKKPVPMDGYPGTRMKPLKAAALCLISGSMMLMSSPGQATPPGIEWLVDCPRLPGRALDQEVVARTQCGIVTVPLDHQAPSARTHRLTITRVGAQQPLERRGVIFVRPATAQADLRGVFAVHLATVWKYYNNEAYRTLTRFYDVIELSPRNGPASEQAAWDMEFVRQQLGEPRISFLGIAQGNALGAGYAQLFTDRVERMVLIEPDGTAAQASATLPATLRLKGPYLQSTTTDASQCVNRWAGTYLAHGRQPPASARCLAD</sequence>
<dbReference type="InterPro" id="IPR029058">
    <property type="entry name" value="AB_hydrolase_fold"/>
</dbReference>
<keyword evidence="1" id="KW-0378">Hydrolase</keyword>
<dbReference type="GO" id="GO:0016787">
    <property type="term" value="F:hydrolase activity"/>
    <property type="evidence" value="ECO:0007669"/>
    <property type="project" value="UniProtKB-KW"/>
</dbReference>
<evidence type="ECO:0000313" key="1">
    <source>
        <dbReference type="EMBL" id="MCF5108551.1"/>
    </source>
</evidence>
<dbReference type="SUPFAM" id="SSF53474">
    <property type="entry name" value="alpha/beta-Hydrolases"/>
    <property type="match status" value="1"/>
</dbReference>
<dbReference type="EMBL" id="WKED01000031">
    <property type="protein sequence ID" value="MCF5108551.1"/>
    <property type="molecule type" value="Genomic_DNA"/>
</dbReference>
<gene>
    <name evidence="1" type="ORF">GIW56_17045</name>
</gene>